<evidence type="ECO:0000256" key="1">
    <source>
        <dbReference type="ARBA" id="ARBA00000527"/>
    </source>
</evidence>
<evidence type="ECO:0000313" key="14">
    <source>
        <dbReference type="Proteomes" id="UP000318138"/>
    </source>
</evidence>
<dbReference type="Gene3D" id="3.60.21.10">
    <property type="match status" value="1"/>
</dbReference>
<evidence type="ECO:0000256" key="7">
    <source>
        <dbReference type="ARBA" id="ARBA00022729"/>
    </source>
</evidence>
<dbReference type="GO" id="GO:0008663">
    <property type="term" value="F:2',3'-cyclic-nucleotide 2'-phosphodiesterase activity"/>
    <property type="evidence" value="ECO:0007669"/>
    <property type="project" value="UniProtKB-EC"/>
</dbReference>
<dbReference type="PRINTS" id="PR01607">
    <property type="entry name" value="APYRASEFAMLY"/>
</dbReference>
<evidence type="ECO:0000256" key="5">
    <source>
        <dbReference type="ARBA" id="ARBA00006654"/>
    </source>
</evidence>
<accession>A0A859FHZ8</accession>
<evidence type="ECO:0000256" key="2">
    <source>
        <dbReference type="ARBA" id="ARBA00001730"/>
    </source>
</evidence>
<dbReference type="AlphaFoldDB" id="A0A859FHZ8"/>
<dbReference type="InterPro" id="IPR001119">
    <property type="entry name" value="SLH_dom"/>
</dbReference>
<dbReference type="SUPFAM" id="SSF55816">
    <property type="entry name" value="5'-nucleotidase (syn. UDP-sugar hydrolase), C-terminal domain"/>
    <property type="match status" value="1"/>
</dbReference>
<dbReference type="PANTHER" id="PTHR11575">
    <property type="entry name" value="5'-NUCLEOTIDASE-RELATED"/>
    <property type="match status" value="1"/>
</dbReference>
<feature type="signal peptide" evidence="11">
    <location>
        <begin position="1"/>
        <end position="25"/>
    </location>
</feature>
<dbReference type="KEGG" id="psua:FLK61_39600"/>
<dbReference type="PANTHER" id="PTHR11575:SF6">
    <property type="entry name" value="2',3'-CYCLIC-NUCLEOTIDE 2'-PHOSPHODIESTERASE_3'-NUCLEOTIDASE"/>
    <property type="match status" value="1"/>
</dbReference>
<dbReference type="SUPFAM" id="SSF56300">
    <property type="entry name" value="Metallo-dependent phosphatases"/>
    <property type="match status" value="1"/>
</dbReference>
<gene>
    <name evidence="13" type="ORF">FLK61_39600</name>
</gene>
<dbReference type="Pfam" id="PF00395">
    <property type="entry name" value="SLH"/>
    <property type="match status" value="3"/>
</dbReference>
<evidence type="ECO:0000313" key="13">
    <source>
        <dbReference type="EMBL" id="QKS72721.1"/>
    </source>
</evidence>
<proteinExistence type="inferred from homology"/>
<comment type="catalytic activity">
    <reaction evidence="1">
        <text>a ribonucleoside 3'-phosphate + H2O = a ribonucleoside + phosphate</text>
        <dbReference type="Rhea" id="RHEA:10144"/>
        <dbReference type="ChEBI" id="CHEBI:13197"/>
        <dbReference type="ChEBI" id="CHEBI:15377"/>
        <dbReference type="ChEBI" id="CHEBI:18254"/>
        <dbReference type="ChEBI" id="CHEBI:43474"/>
        <dbReference type="EC" id="3.1.3.6"/>
    </reaction>
</comment>
<dbReference type="CDD" id="cd07410">
    <property type="entry name" value="MPP_CpdB_N"/>
    <property type="match status" value="1"/>
</dbReference>
<dbReference type="RefSeq" id="WP_176010690.1">
    <property type="nucleotide sequence ID" value="NZ_CP041372.2"/>
</dbReference>
<dbReference type="GO" id="GO:0030288">
    <property type="term" value="C:outer membrane-bounded periplasmic space"/>
    <property type="evidence" value="ECO:0007669"/>
    <property type="project" value="TreeGrafter"/>
</dbReference>
<dbReference type="NCBIfam" id="NF006938">
    <property type="entry name" value="PRK09420.1"/>
    <property type="match status" value="1"/>
</dbReference>
<dbReference type="InterPro" id="IPR004843">
    <property type="entry name" value="Calcineurin-like_PHP"/>
</dbReference>
<evidence type="ECO:0000256" key="8">
    <source>
        <dbReference type="ARBA" id="ARBA00022741"/>
    </source>
</evidence>
<dbReference type="InterPro" id="IPR029052">
    <property type="entry name" value="Metallo-depent_PP-like"/>
</dbReference>
<evidence type="ECO:0000256" key="6">
    <source>
        <dbReference type="ARBA" id="ARBA00022723"/>
    </source>
</evidence>
<feature type="domain" description="SLH" evidence="12">
    <location>
        <begin position="641"/>
        <end position="704"/>
    </location>
</feature>
<dbReference type="Pfam" id="PF00149">
    <property type="entry name" value="Metallophos"/>
    <property type="match status" value="1"/>
</dbReference>
<evidence type="ECO:0000256" key="11">
    <source>
        <dbReference type="SAM" id="SignalP"/>
    </source>
</evidence>
<protein>
    <submittedName>
        <fullName evidence="13">Bifunctional 2',3'-cyclic-nucleotide 2'-phosphodiesterase/3'-nucleotidase</fullName>
    </submittedName>
</protein>
<dbReference type="Proteomes" id="UP000318138">
    <property type="component" value="Chromosome"/>
</dbReference>
<dbReference type="GO" id="GO:0009166">
    <property type="term" value="P:nucleotide catabolic process"/>
    <property type="evidence" value="ECO:0007669"/>
    <property type="project" value="InterPro"/>
</dbReference>
<comment type="similarity">
    <text evidence="5">Belongs to the 5'-nucleotidase family.</text>
</comment>
<evidence type="ECO:0000256" key="9">
    <source>
        <dbReference type="ARBA" id="ARBA00022801"/>
    </source>
</evidence>
<dbReference type="InterPro" id="IPR008334">
    <property type="entry name" value="5'-Nucleotdase_C"/>
</dbReference>
<dbReference type="InterPro" id="IPR006146">
    <property type="entry name" value="5'-Nucleotdase_CS"/>
</dbReference>
<dbReference type="GO" id="GO:0000166">
    <property type="term" value="F:nucleotide binding"/>
    <property type="evidence" value="ECO:0007669"/>
    <property type="project" value="UniProtKB-KW"/>
</dbReference>
<comment type="cofactor">
    <cofactor evidence="3">
        <name>a divalent metal cation</name>
        <dbReference type="ChEBI" id="CHEBI:60240"/>
    </cofactor>
</comment>
<dbReference type="GO" id="GO:0046872">
    <property type="term" value="F:metal ion binding"/>
    <property type="evidence" value="ECO:0007669"/>
    <property type="project" value="UniProtKB-KW"/>
</dbReference>
<keyword evidence="14" id="KW-1185">Reference proteome</keyword>
<dbReference type="InterPro" id="IPR006179">
    <property type="entry name" value="5_nucleotidase/apyrase"/>
</dbReference>
<dbReference type="PROSITE" id="PS51272">
    <property type="entry name" value="SLH"/>
    <property type="match status" value="2"/>
</dbReference>
<sequence>MKKLTMGAMSAALLAATVVPTAASANTEVTPQDDTHTLAIMGTTDIHAHLMPYDYMTDEPNNTYGLSKVMSVVEEQREKFANTLLIDNGDIVQGSILGNMETILNDLPEGEVNTIIQAMNYMDYDAAALGNHEFNFGLPILDQMIETSDFPWLGANVFDADTDEHAYEPYVLLDREVDGEQITVGVTGFVPPQIMIWDKIHLDGNIYVDPIVETAERIIPEMKEQGADIIIVAAHSGLSESDTSGENAALELTKVEGIDALITGHLHYDFPGDTARFADYEGVDLEKGTINGVPTVMPSSWGRLLGMIELELTHDNGEWEVVDGMGYNISTADYEPHQGIVDIAQDLHERTIEYVNGPVGETAREMNTYFARVMDNAVVQLVNEAQIDFANTFVSGTEYESMPILSAAAPFQAARFGPDYYTNVQDTLAIRDVADIYIYDNTLHIVKVNGADVRRWLEYSARQFNQIDPTETDAQNLTNLDFRGFNFDVIEGIEYEIDVTKPVNERIVTLNYNGEAVDTDDEFLVVTNNYRASGGGDHLLGAESVEAVYEGTEENREVIIEYIRNEGTVDVLPSNNWQIKPFEAAGPVTFQSSPDAEAYIARAGKEDFITYLSEDAQGFGVYEYNTLASHFDSEPAPGPGVPNPFSDLEETTSGFSSMMWAYQAGIINGHEDGTFRPNASVSRAEVATMLTRALELPFDGDKQFRDVVPGSFFEDYIQATVAAGVFNGISDTEFAPRNPILRGQVAATLVRGFDLEGTSETPFTDIDGSFYQDYVETLYAAGVISGVSAAEFGTYQELTRRDFVVLLDRLMN</sequence>
<keyword evidence="9" id="KW-0378">Hydrolase</keyword>
<dbReference type="InterPro" id="IPR036907">
    <property type="entry name" value="5'-Nucleotdase_C_sf"/>
</dbReference>
<keyword evidence="7 11" id="KW-0732">Signal</keyword>
<evidence type="ECO:0000256" key="4">
    <source>
        <dbReference type="ARBA" id="ARBA00004196"/>
    </source>
</evidence>
<evidence type="ECO:0000259" key="12">
    <source>
        <dbReference type="PROSITE" id="PS51272"/>
    </source>
</evidence>
<comment type="subcellular location">
    <subcellularLocation>
        <location evidence="4">Cell envelope</location>
    </subcellularLocation>
</comment>
<dbReference type="Pfam" id="PF02872">
    <property type="entry name" value="5_nucleotid_C"/>
    <property type="match status" value="1"/>
</dbReference>
<feature type="domain" description="SLH" evidence="12">
    <location>
        <begin position="705"/>
        <end position="763"/>
    </location>
</feature>
<comment type="catalytic activity">
    <reaction evidence="2">
        <text>a nucleoside 2',3'-cyclic phosphate + H2O = a nucleoside 3'-phosphate + H(+)</text>
        <dbReference type="Rhea" id="RHEA:19621"/>
        <dbReference type="ChEBI" id="CHEBI:15377"/>
        <dbReference type="ChEBI" id="CHEBI:15378"/>
        <dbReference type="ChEBI" id="CHEBI:66949"/>
        <dbReference type="ChEBI" id="CHEBI:66954"/>
        <dbReference type="EC" id="3.1.4.16"/>
    </reaction>
</comment>
<dbReference type="PROSITE" id="PS00786">
    <property type="entry name" value="5_NUCLEOTIDASE_2"/>
    <property type="match status" value="1"/>
</dbReference>
<dbReference type="InterPro" id="IPR041827">
    <property type="entry name" value="CpdB_N"/>
</dbReference>
<dbReference type="GO" id="GO:0008254">
    <property type="term" value="F:3'-nucleotidase activity"/>
    <property type="evidence" value="ECO:0007669"/>
    <property type="project" value="UniProtKB-EC"/>
</dbReference>
<evidence type="ECO:0000256" key="3">
    <source>
        <dbReference type="ARBA" id="ARBA00001968"/>
    </source>
</evidence>
<dbReference type="Gene3D" id="3.90.780.10">
    <property type="entry name" value="5'-Nucleotidase, C-terminal domain"/>
    <property type="match status" value="1"/>
</dbReference>
<keyword evidence="8" id="KW-0547">Nucleotide-binding</keyword>
<name>A0A859FHZ8_9BACI</name>
<feature type="chain" id="PRO_5032630438" evidence="11">
    <location>
        <begin position="26"/>
        <end position="812"/>
    </location>
</feature>
<keyword evidence="6" id="KW-0479">Metal-binding</keyword>
<evidence type="ECO:0000256" key="10">
    <source>
        <dbReference type="ARBA" id="ARBA00023268"/>
    </source>
</evidence>
<dbReference type="EMBL" id="CP041372">
    <property type="protein sequence ID" value="QKS72721.1"/>
    <property type="molecule type" value="Genomic_DNA"/>
</dbReference>
<organism evidence="13 14">
    <name type="scientific">Paenalkalicoccus suaedae</name>
    <dbReference type="NCBI Taxonomy" id="2592382"/>
    <lineage>
        <taxon>Bacteria</taxon>
        <taxon>Bacillati</taxon>
        <taxon>Bacillota</taxon>
        <taxon>Bacilli</taxon>
        <taxon>Bacillales</taxon>
        <taxon>Bacillaceae</taxon>
        <taxon>Paenalkalicoccus</taxon>
    </lineage>
</organism>
<reference evidence="14" key="1">
    <citation type="submission" date="2019-07" db="EMBL/GenBank/DDBJ databases">
        <title>Bacillus alkalisoli sp. nov. isolated from saline soil.</title>
        <authorList>
            <person name="Sun J.-Q."/>
            <person name="Xu L."/>
        </authorList>
    </citation>
    <scope>NUCLEOTIDE SEQUENCE [LARGE SCALE GENOMIC DNA]</scope>
    <source>
        <strain evidence="14">M4U3P1</strain>
    </source>
</reference>
<keyword evidence="10" id="KW-0511">Multifunctional enzyme</keyword>